<dbReference type="Pfam" id="PF03480">
    <property type="entry name" value="DctP"/>
    <property type="match status" value="1"/>
</dbReference>
<keyword evidence="2" id="KW-1185">Reference proteome</keyword>
<dbReference type="AlphaFoldDB" id="A0A8D5FVA9"/>
<dbReference type="KEGG" id="dbk:DGMP_30270"/>
<dbReference type="Proteomes" id="UP000826725">
    <property type="component" value="Chromosome"/>
</dbReference>
<dbReference type="PANTHER" id="PTHR33376:SF5">
    <property type="entry name" value="EXTRACYTOPLASMIC SOLUTE RECEPTOR PROTEIN"/>
    <property type="match status" value="1"/>
</dbReference>
<organism evidence="1 2">
    <name type="scientific">Desulfomarina profundi</name>
    <dbReference type="NCBI Taxonomy" id="2772557"/>
    <lineage>
        <taxon>Bacteria</taxon>
        <taxon>Pseudomonadati</taxon>
        <taxon>Thermodesulfobacteriota</taxon>
        <taxon>Desulfobulbia</taxon>
        <taxon>Desulfobulbales</taxon>
        <taxon>Desulfobulbaceae</taxon>
        <taxon>Desulfomarina</taxon>
    </lineage>
</organism>
<dbReference type="NCBIfam" id="NF037995">
    <property type="entry name" value="TRAP_S1"/>
    <property type="match status" value="1"/>
</dbReference>
<evidence type="ECO:0000313" key="1">
    <source>
        <dbReference type="EMBL" id="BCL62334.1"/>
    </source>
</evidence>
<dbReference type="EMBL" id="AP024086">
    <property type="protein sequence ID" value="BCL62334.1"/>
    <property type="molecule type" value="Genomic_DNA"/>
</dbReference>
<protein>
    <submittedName>
        <fullName evidence="1">ABC transporter substrate-binding protein</fullName>
    </submittedName>
</protein>
<dbReference type="PANTHER" id="PTHR33376">
    <property type="match status" value="1"/>
</dbReference>
<accession>A0A8D5FVA9</accession>
<dbReference type="GO" id="GO:0055085">
    <property type="term" value="P:transmembrane transport"/>
    <property type="evidence" value="ECO:0007669"/>
    <property type="project" value="InterPro"/>
</dbReference>
<reference evidence="1" key="1">
    <citation type="submission" date="2020-09" db="EMBL/GenBank/DDBJ databases">
        <title>Desulfogranum mesoprofundum gen. nov., sp. nov., a novel mesophilic, sulfate-reducing chemolithoautotroph isolated from a deep-sea hydrothermal vent chimney in the Suiyo Seamount.</title>
        <authorList>
            <person name="Hashimoto Y."/>
            <person name="Nakagawa S."/>
        </authorList>
    </citation>
    <scope>NUCLEOTIDE SEQUENCE</scope>
    <source>
        <strain evidence="1">KT2</strain>
    </source>
</reference>
<proteinExistence type="predicted"/>
<dbReference type="InterPro" id="IPR018389">
    <property type="entry name" value="DctP_fam"/>
</dbReference>
<sequence>MSIFWKKRSVFTAGLAVFALVLISATGSFAGKSGKIIWKSSGHGPASDPSQIFHDKLCKAITKATGGRLTVKPFVGGSIVPAYKEVDAIDQGVLQMAYSCPMYNLDKWPAAGLISSRPGGLPGEALRTWFDYGGGADLLNKMMEGYNVMTFPGALAPLPEEVFFHSKVKLESLADLKGLKARCMGDGGEILKRMGAATVIIPGGQLYEAMQRGTIDAFEYSTLASNWKMHFNEVAKYVYLSPTRAPSDPQVIFVNKEAWAKLPDDLKKIVQSVVAEYTQKQHEYLVFESVKAVDKFRAAGNEVYKVPRDIEVALSAEADKFYAEKSKSEKPIFAEIYNSMKEFGEAYNAIK</sequence>
<name>A0A8D5FVA9_9BACT</name>
<dbReference type="RefSeq" id="WP_228854701.1">
    <property type="nucleotide sequence ID" value="NZ_AP024086.1"/>
</dbReference>
<gene>
    <name evidence="1" type="ORF">DGMP_30270</name>
</gene>
<evidence type="ECO:0000313" key="2">
    <source>
        <dbReference type="Proteomes" id="UP000826725"/>
    </source>
</evidence>